<dbReference type="Proteomes" id="UP000001896">
    <property type="component" value="Segment"/>
</dbReference>
<organism evidence="2 3">
    <name type="scientific">Mycobacterium phage SkiPole</name>
    <dbReference type="NCBI Taxonomy" id="701456"/>
    <lineage>
        <taxon>Viruses</taxon>
        <taxon>Duplodnaviria</taxon>
        <taxon>Heunggongvirae</taxon>
        <taxon>Uroviricota</taxon>
        <taxon>Caudoviricetes</taxon>
        <taxon>Fromanvirus</taxon>
        <taxon>Fromanvirus skipole</taxon>
    </lineage>
</organism>
<keyword evidence="3" id="KW-1185">Reference proteome</keyword>
<accession>D2XRR8</accession>
<protein>
    <recommendedName>
        <fullName evidence="1">Gp68-like predicted RNA polymerase component domain-containing protein</fullName>
    </recommendedName>
</protein>
<reference evidence="2 3" key="1">
    <citation type="submission" date="2009-11" db="EMBL/GenBank/DDBJ databases">
        <authorList>
            <person name="Leuba K.D."/>
            <person name="Ko C."/>
            <person name="Russell D.A."/>
            <person name="Fritz M.J."/>
            <person name="Jacobs-Sera D."/>
            <person name="Hendrix R.W."/>
            <person name="Hatfull G.F."/>
        </authorList>
    </citation>
    <scope>NUCLEOTIDE SEQUENCE [LARGE SCALE GENOMIC DNA]</scope>
</reference>
<dbReference type="KEGG" id="vg:18990464"/>
<dbReference type="RefSeq" id="YP_009019149.1">
    <property type="nucleotide sequence ID" value="NC_023748.1"/>
</dbReference>
<dbReference type="InterPro" id="IPR035343">
    <property type="entry name" value="Gp68"/>
</dbReference>
<evidence type="ECO:0000313" key="2">
    <source>
        <dbReference type="EMBL" id="ADA83796.1"/>
    </source>
</evidence>
<evidence type="ECO:0000313" key="3">
    <source>
        <dbReference type="Proteomes" id="UP000001896"/>
    </source>
</evidence>
<dbReference type="EMBL" id="GU247132">
    <property type="protein sequence ID" value="ADA83796.1"/>
    <property type="molecule type" value="Genomic_DNA"/>
</dbReference>
<gene>
    <name evidence="2" type="primary">74</name>
    <name evidence="2" type="ORF">SKIPOLE_74</name>
</gene>
<name>D2XRR8_9CAUD</name>
<dbReference type="Pfam" id="PF17469">
    <property type="entry name" value="GP68"/>
    <property type="match status" value="1"/>
</dbReference>
<feature type="domain" description="Gp68-like predicted RNA polymerase component" evidence="1">
    <location>
        <begin position="29"/>
        <end position="97"/>
    </location>
</feature>
<evidence type="ECO:0000259" key="1">
    <source>
        <dbReference type="Pfam" id="PF17469"/>
    </source>
</evidence>
<sequence length="97" mass="10567">MVERWTLADPALKATVTKRPGPGNLLDVELEDKRAVHELGGVLRAARRGLLGAPLVKFLGTTESALIKATDKVWAEEVKAKQEGRTIYNGFIARGTK</sequence>
<dbReference type="OrthoDB" id="17322at10239"/>
<proteinExistence type="predicted"/>
<dbReference type="GeneID" id="18990464"/>